<sequence>MRVTAALILTTGLAACAGVKPTQAPPPPASPVAPVPAAAATPTEANAPDASASPSATDNATAAAAPVTQAEDDFSAIYGTAAPDADDDGSAGAGTPSYDPWEGFNRRVHSFNNVVDRNVARPLAVAYSRTVPQPVRKGVTNFFNNLGQPVTALNALLQGKPSEAWGSLGRFLINTTVGLGGVLDPASHDKVPNNNEDFGQTLAVWGWRNSRYVELPLFGPRTVRDTFGLVGDLPLSPTQRIENDKARIFLQGLQLVDVRTQLMAIDSLRDGAVDEYALFRDGWLQRRNYQITDGGQRGRDVDGDGLPDYLKDDDVPTVPMNAMPMIPTGGY</sequence>
<dbReference type="Proteomes" id="UP000289784">
    <property type="component" value="Unassembled WGS sequence"/>
</dbReference>
<comment type="similarity">
    <text evidence="1">Belongs to the MlaA family.</text>
</comment>
<dbReference type="PROSITE" id="PS51257">
    <property type="entry name" value="PROKAR_LIPOPROTEIN"/>
    <property type="match status" value="1"/>
</dbReference>
<reference evidence="5 6" key="1">
    <citation type="submission" date="2019-01" db="EMBL/GenBank/DDBJ databases">
        <title>Pseudoxanthomonas composti sp. nov., isolated from compost.</title>
        <authorList>
            <person name="Yang G."/>
        </authorList>
    </citation>
    <scope>NUCLEOTIDE SEQUENCE [LARGE SCALE GENOMIC DNA]</scope>
    <source>
        <strain evidence="5 6">GSS15</strain>
    </source>
</reference>
<evidence type="ECO:0000256" key="2">
    <source>
        <dbReference type="ARBA" id="ARBA00022729"/>
    </source>
</evidence>
<keyword evidence="6" id="KW-1185">Reference proteome</keyword>
<dbReference type="Pfam" id="PF04333">
    <property type="entry name" value="MlaA"/>
    <property type="match status" value="1"/>
</dbReference>
<feature type="signal peptide" evidence="4">
    <location>
        <begin position="1"/>
        <end position="24"/>
    </location>
</feature>
<feature type="region of interest" description="Disordered" evidence="3">
    <location>
        <begin position="18"/>
        <end position="66"/>
    </location>
</feature>
<dbReference type="OrthoDB" id="9785326at2"/>
<gene>
    <name evidence="5" type="ORF">EPA99_09060</name>
</gene>
<dbReference type="AlphaFoldDB" id="A0A4Q1JWZ3"/>
<keyword evidence="2 4" id="KW-0732">Signal</keyword>
<evidence type="ECO:0000256" key="1">
    <source>
        <dbReference type="ARBA" id="ARBA00010634"/>
    </source>
</evidence>
<accession>A0A4Q1JWZ3</accession>
<evidence type="ECO:0000313" key="5">
    <source>
        <dbReference type="EMBL" id="RXR06198.1"/>
    </source>
</evidence>
<proteinExistence type="inferred from homology"/>
<feature type="chain" id="PRO_5020387262" evidence="4">
    <location>
        <begin position="25"/>
        <end position="331"/>
    </location>
</feature>
<feature type="region of interest" description="Disordered" evidence="3">
    <location>
        <begin position="79"/>
        <end position="103"/>
    </location>
</feature>
<evidence type="ECO:0000256" key="4">
    <source>
        <dbReference type="SAM" id="SignalP"/>
    </source>
</evidence>
<evidence type="ECO:0000256" key="3">
    <source>
        <dbReference type="SAM" id="MobiDB-lite"/>
    </source>
</evidence>
<evidence type="ECO:0000313" key="6">
    <source>
        <dbReference type="Proteomes" id="UP000289784"/>
    </source>
</evidence>
<dbReference type="PANTHER" id="PTHR30035">
    <property type="entry name" value="LIPOPROTEIN VACJ-RELATED"/>
    <property type="match status" value="1"/>
</dbReference>
<organism evidence="5 6">
    <name type="scientific">Pseudoxanthomonas composti</name>
    <dbReference type="NCBI Taxonomy" id="2137479"/>
    <lineage>
        <taxon>Bacteria</taxon>
        <taxon>Pseudomonadati</taxon>
        <taxon>Pseudomonadota</taxon>
        <taxon>Gammaproteobacteria</taxon>
        <taxon>Lysobacterales</taxon>
        <taxon>Lysobacteraceae</taxon>
        <taxon>Pseudoxanthomonas</taxon>
    </lineage>
</organism>
<feature type="compositionally biased region" description="Pro residues" evidence="3">
    <location>
        <begin position="23"/>
        <end position="34"/>
    </location>
</feature>
<comment type="caution">
    <text evidence="5">The sequence shown here is derived from an EMBL/GenBank/DDBJ whole genome shotgun (WGS) entry which is preliminary data.</text>
</comment>
<name>A0A4Q1JWZ3_9GAMM</name>
<keyword evidence="5" id="KW-0449">Lipoprotein</keyword>
<dbReference type="InterPro" id="IPR007428">
    <property type="entry name" value="MlaA"/>
</dbReference>
<dbReference type="GO" id="GO:0016020">
    <property type="term" value="C:membrane"/>
    <property type="evidence" value="ECO:0007669"/>
    <property type="project" value="InterPro"/>
</dbReference>
<protein>
    <submittedName>
        <fullName evidence="5">VacJ family lipoprotein</fullName>
    </submittedName>
</protein>
<dbReference type="GO" id="GO:0120010">
    <property type="term" value="P:intermembrane phospholipid transfer"/>
    <property type="evidence" value="ECO:0007669"/>
    <property type="project" value="TreeGrafter"/>
</dbReference>
<feature type="compositionally biased region" description="Low complexity" evidence="3">
    <location>
        <begin position="35"/>
        <end position="66"/>
    </location>
</feature>
<dbReference type="PANTHER" id="PTHR30035:SF3">
    <property type="entry name" value="INTERMEMBRANE PHOSPHOLIPID TRANSPORT SYSTEM LIPOPROTEIN MLAA"/>
    <property type="match status" value="1"/>
</dbReference>
<dbReference type="EMBL" id="SAWZ01000004">
    <property type="protein sequence ID" value="RXR06198.1"/>
    <property type="molecule type" value="Genomic_DNA"/>
</dbReference>
<dbReference type="PRINTS" id="PR01805">
    <property type="entry name" value="VACJLIPOPROT"/>
</dbReference>